<feature type="transmembrane region" description="Helical" evidence="1">
    <location>
        <begin position="127"/>
        <end position="146"/>
    </location>
</feature>
<dbReference type="OrthoDB" id="3189021at2"/>
<evidence type="ECO:0000313" key="3">
    <source>
        <dbReference type="Proteomes" id="UP000192801"/>
    </source>
</evidence>
<keyword evidence="1" id="KW-1133">Transmembrane helix</keyword>
<dbReference type="AlphaFoldDB" id="A0A1X0CRJ1"/>
<dbReference type="STRING" id="444597.BST26_20795"/>
<reference evidence="2 3" key="1">
    <citation type="submission" date="2016-12" db="EMBL/GenBank/DDBJ databases">
        <title>The new phylogeny of genus Mycobacterium.</title>
        <authorList>
            <person name="Tortoli E."/>
            <person name="Trovato A."/>
            <person name="Cirillo D.M."/>
        </authorList>
    </citation>
    <scope>NUCLEOTIDE SEQUENCE [LARGE SCALE GENOMIC DNA]</scope>
    <source>
        <strain evidence="2 3">DSM 45130</strain>
    </source>
</reference>
<sequence length="208" mass="22386">MTSLFGFAPWLVYWVLVGNVPFSTSVLCALAVAVVALVIDWRRGGSGHTLQIGATLTFTVLTVLTSVLGDDVRQRWLLPLSIAGLLLVALIGALTGRPFVREFVEPGLPPEITDSDLFARVATRITWVWVGVFAAMTVSALIPPVVSGQASIVDSDKPLSFVCYWVIPVLLLAGGAMVAKELPERMLVGLDDEERKTTFVAYSEAAID</sequence>
<feature type="non-terminal residue" evidence="2">
    <location>
        <position position="208"/>
    </location>
</feature>
<comment type="caution">
    <text evidence="2">The sequence shown here is derived from an EMBL/GenBank/DDBJ whole genome shotgun (WGS) entry which is preliminary data.</text>
</comment>
<keyword evidence="1" id="KW-0812">Transmembrane</keyword>
<feature type="transmembrane region" description="Helical" evidence="1">
    <location>
        <begin position="75"/>
        <end position="94"/>
    </location>
</feature>
<feature type="transmembrane region" description="Helical" evidence="1">
    <location>
        <begin position="12"/>
        <end position="38"/>
    </location>
</feature>
<protein>
    <submittedName>
        <fullName evidence="2">Uncharacterized protein</fullName>
    </submittedName>
</protein>
<evidence type="ECO:0000256" key="1">
    <source>
        <dbReference type="SAM" id="Phobius"/>
    </source>
</evidence>
<dbReference type="RefSeq" id="WP_083033778.1">
    <property type="nucleotide sequence ID" value="NZ_MVHS01000090.1"/>
</dbReference>
<feature type="transmembrane region" description="Helical" evidence="1">
    <location>
        <begin position="158"/>
        <end position="179"/>
    </location>
</feature>
<keyword evidence="3" id="KW-1185">Reference proteome</keyword>
<gene>
    <name evidence="2" type="ORF">BST26_20795</name>
</gene>
<dbReference type="EMBL" id="MVHS01000090">
    <property type="protein sequence ID" value="ORA62718.1"/>
    <property type="molecule type" value="Genomic_DNA"/>
</dbReference>
<organism evidence="2 3">
    <name type="scientific">Mycolicibacterium insubricum</name>
    <dbReference type="NCBI Taxonomy" id="444597"/>
    <lineage>
        <taxon>Bacteria</taxon>
        <taxon>Bacillati</taxon>
        <taxon>Actinomycetota</taxon>
        <taxon>Actinomycetes</taxon>
        <taxon>Mycobacteriales</taxon>
        <taxon>Mycobacteriaceae</taxon>
        <taxon>Mycolicibacterium</taxon>
    </lineage>
</organism>
<proteinExistence type="predicted"/>
<evidence type="ECO:0000313" key="2">
    <source>
        <dbReference type="EMBL" id="ORA62718.1"/>
    </source>
</evidence>
<keyword evidence="1" id="KW-0472">Membrane</keyword>
<name>A0A1X0CRJ1_9MYCO</name>
<feature type="transmembrane region" description="Helical" evidence="1">
    <location>
        <begin position="50"/>
        <end position="69"/>
    </location>
</feature>
<accession>A0A1X0CRJ1</accession>
<dbReference type="Proteomes" id="UP000192801">
    <property type="component" value="Unassembled WGS sequence"/>
</dbReference>